<sequence>MDPTAYAETGYTGTALVLSTGVNKPGPVRPRSLRVPAGCEVTVRKGDRRRTFVADTPDLGDFGGEHTSVDVRFLPPPSLVPAPGGYLVEDFIDEEDLKYRIASDPTVIARLASLADTLGYGWCGGTQYGRVGQGFDVSRGDPVAVTPGGGTVVGKEAPFYVAKARFSPDDLYVEGPNENDRLKITLHDFRLLIDPKTFGYGEPLIEGIEPAAVAFHTAENLSAGEDSSPVEFTYQLATTTTHTTTRSFTEGVKVGFSIKSPAGEKLLLGFEISANLEISFQAEQGWSDSEATTHTDWLKHGYTAKMPGRTRRRLTLVAARTRARVDYTAEAVLSFDVRFDGFLRGTGNAHVDHSDQRPHFQAVFGTTEHDGPEHITDLYDHRHIPGYSVWDWAWAEAHNAPALASAMEFLRAEIRVPLSGRFTKVWGTSVSVVAGPEESLDSPPRPDPDGTVPGRWEHVPLGTPAADIAVGADGTAWAVATDESVHRRDPAGGPWRHVPEARARRITVGAGGVAWVVNAGGGVNRLVPDGTGVHNVMPPADSGAGWLDSAADIAAGGDAVWILAGADTGGNRPLLRWSGTTWTPANISGAAVAASADGTAWISDAAGALSSLNAGAVSSKPNGARDLGVASGTSATVWAVDPATAGVRRLDGGGWKPAPPGDAVRVAVAPDGTPWRIDAKGEIHRLVAA</sequence>
<reference evidence="4 5" key="1">
    <citation type="submission" date="2020-08" db="EMBL/GenBank/DDBJ databases">
        <title>Genomic Encyclopedia of Type Strains, Phase IV (KMG-IV): sequencing the most valuable type-strain genomes for metagenomic binning, comparative biology and taxonomic classification.</title>
        <authorList>
            <person name="Goeker M."/>
        </authorList>
    </citation>
    <scope>NUCLEOTIDE SEQUENCE [LARGE SCALE GENOMIC DNA]</scope>
    <source>
        <strain evidence="4 5">YIM 65646</strain>
    </source>
</reference>
<dbReference type="SMART" id="SM00999">
    <property type="entry name" value="Aerolysin"/>
    <property type="match status" value="1"/>
</dbReference>
<proteinExistence type="inferred from homology"/>
<dbReference type="SUPFAM" id="SSF63829">
    <property type="entry name" value="Calcium-dependent phosphotriesterase"/>
    <property type="match status" value="1"/>
</dbReference>
<dbReference type="SUPFAM" id="SSF56973">
    <property type="entry name" value="Aerolisin/ETX pore-forming domain"/>
    <property type="match status" value="1"/>
</dbReference>
<name>A0A841FA50_9ACTN</name>
<dbReference type="InterPro" id="IPR006624">
    <property type="entry name" value="Beta-propeller_rpt_TECPR"/>
</dbReference>
<dbReference type="RefSeq" id="WP_184785517.1">
    <property type="nucleotide sequence ID" value="NZ_BONT01000036.1"/>
</dbReference>
<comment type="similarity">
    <text evidence="1">Belongs to the aerolysin family.</text>
</comment>
<dbReference type="Gene3D" id="2.170.15.10">
    <property type="entry name" value="Proaerolysin, chain A, domain 3"/>
    <property type="match status" value="1"/>
</dbReference>
<evidence type="ECO:0000313" key="5">
    <source>
        <dbReference type="Proteomes" id="UP000548476"/>
    </source>
</evidence>
<evidence type="ECO:0000256" key="2">
    <source>
        <dbReference type="ARBA" id="ARBA00023157"/>
    </source>
</evidence>
<dbReference type="AlphaFoldDB" id="A0A841FA50"/>
<gene>
    <name evidence="4" type="ORF">HNR73_000466</name>
</gene>
<evidence type="ECO:0000259" key="3">
    <source>
        <dbReference type="SMART" id="SM00999"/>
    </source>
</evidence>
<accession>A0A841FA50</accession>
<dbReference type="Pfam" id="PF01117">
    <property type="entry name" value="Aerolysin"/>
    <property type="match status" value="1"/>
</dbReference>
<keyword evidence="2" id="KW-1015">Disulfide bond</keyword>
<evidence type="ECO:0000256" key="1">
    <source>
        <dbReference type="ARBA" id="ARBA00009831"/>
    </source>
</evidence>
<dbReference type="EMBL" id="JACHGT010000001">
    <property type="protein sequence ID" value="MBB6032624.1"/>
    <property type="molecule type" value="Genomic_DNA"/>
</dbReference>
<feature type="domain" description="Aerolysin-like C-terminal" evidence="3">
    <location>
        <begin position="93"/>
        <end position="463"/>
    </location>
</feature>
<dbReference type="SMART" id="SM00706">
    <property type="entry name" value="TECPR"/>
    <property type="match status" value="2"/>
</dbReference>
<keyword evidence="5" id="KW-1185">Reference proteome</keyword>
<dbReference type="Gene3D" id="3.30.412.10">
    <property type="entry name" value="Proaerolysin, chain A, domain 2"/>
    <property type="match status" value="1"/>
</dbReference>
<dbReference type="Proteomes" id="UP000548476">
    <property type="component" value="Unassembled WGS sequence"/>
</dbReference>
<organism evidence="4 5">
    <name type="scientific">Phytomonospora endophytica</name>
    <dbReference type="NCBI Taxonomy" id="714109"/>
    <lineage>
        <taxon>Bacteria</taxon>
        <taxon>Bacillati</taxon>
        <taxon>Actinomycetota</taxon>
        <taxon>Actinomycetes</taxon>
        <taxon>Micromonosporales</taxon>
        <taxon>Micromonosporaceae</taxon>
        <taxon>Phytomonospora</taxon>
    </lineage>
</organism>
<comment type="caution">
    <text evidence="4">The sequence shown here is derived from an EMBL/GenBank/DDBJ whole genome shotgun (WGS) entry which is preliminary data.</text>
</comment>
<evidence type="ECO:0000313" key="4">
    <source>
        <dbReference type="EMBL" id="MBB6032624.1"/>
    </source>
</evidence>
<dbReference type="InterPro" id="IPR055267">
    <property type="entry name" value="Aerolysin-like_C"/>
</dbReference>
<protein>
    <recommendedName>
        <fullName evidence="3">Aerolysin-like C-terminal domain-containing protein</fullName>
    </recommendedName>
</protein>